<feature type="region of interest" description="Disordered" evidence="2">
    <location>
        <begin position="1"/>
        <end position="111"/>
    </location>
</feature>
<feature type="coiled-coil region" evidence="1">
    <location>
        <begin position="342"/>
        <end position="428"/>
    </location>
</feature>
<feature type="compositionally biased region" description="Pro residues" evidence="2">
    <location>
        <begin position="314"/>
        <end position="330"/>
    </location>
</feature>
<evidence type="ECO:0000256" key="1">
    <source>
        <dbReference type="SAM" id="Coils"/>
    </source>
</evidence>
<protein>
    <submittedName>
        <fullName evidence="3">Uncharacterized protein</fullName>
    </submittedName>
</protein>
<keyword evidence="4" id="KW-1185">Reference proteome</keyword>
<feature type="region of interest" description="Disordered" evidence="2">
    <location>
        <begin position="233"/>
        <end position="337"/>
    </location>
</feature>
<reference evidence="3 4" key="1">
    <citation type="journal article" date="2022" name="G3 (Bethesda)">
        <title>Enemy or ally: a genomic approach to elucidate the lifestyle of Phyllosticta citrichinaensis.</title>
        <authorList>
            <person name="Buijs V.A."/>
            <person name="Groenewald J.Z."/>
            <person name="Haridas S."/>
            <person name="LaButti K.M."/>
            <person name="Lipzen A."/>
            <person name="Martin F.M."/>
            <person name="Barry K."/>
            <person name="Grigoriev I.V."/>
            <person name="Crous P.W."/>
            <person name="Seidl M.F."/>
        </authorList>
    </citation>
    <scope>NUCLEOTIDE SEQUENCE [LARGE SCALE GENOMIC DNA]</scope>
    <source>
        <strain evidence="3 4">CBS 129764</strain>
    </source>
</reference>
<feature type="compositionally biased region" description="Polar residues" evidence="2">
    <location>
        <begin position="81"/>
        <end position="96"/>
    </location>
</feature>
<proteinExistence type="predicted"/>
<evidence type="ECO:0000313" key="3">
    <source>
        <dbReference type="EMBL" id="KAK8161629.1"/>
    </source>
</evidence>
<feature type="compositionally biased region" description="Low complexity" evidence="2">
    <location>
        <begin position="233"/>
        <end position="243"/>
    </location>
</feature>
<dbReference type="Proteomes" id="UP001456524">
    <property type="component" value="Unassembled WGS sequence"/>
</dbReference>
<evidence type="ECO:0000256" key="2">
    <source>
        <dbReference type="SAM" id="MobiDB-lite"/>
    </source>
</evidence>
<sequence>MDPVSRWRRPWEEGPSAPPPCQSQPNLHPTDRTGYDNQRYAHSGSGISTIQPIGATSPVSARAGPTQWKEEPPTQHWIDSMSDNTPGHVRNQQEFSAESPRNKRRRVEYNPRPAPAVREGFAKAPSAHGTGYYPPVSPQMAMNRAVSFGASQLSADRPCCDSNCRGRVCSTRRAILAEILHLIQDLHSRINQHANPSHPGIVPPKQPRLSLDDGLAFALETLRLRAEQINLSQRSAAAQPPSSVGHDPFRTNLHPNFHEVRRRSSSVVGDAASPHASPATASHPHPGLSAAKASPPAPAHQASRMLPSPTSSHIPPPSTIQSFPSPPPSLSQPQSSAHLAHLAELQHQISLKTLALQTLRQEYDALLAKLDRQRTKCSTLEKKFAVSDVELNALTVDKEELEAKTQALEQQVKELREARDEARRGEVRTSEQYRTIVEMASRLQKGAAEERRPWAAEREALVRAARGEQSSWPGEQGAEKKHAVGFLAETVVHSPPFDDEPGPARTTSAPDISSDLENASNQVIEALRVEVAQLRSRNQSLEAVLQKLQVEMEPLRSAVCTITEAQTRMEEAAREALRVA</sequence>
<feature type="coiled-coil region" evidence="1">
    <location>
        <begin position="524"/>
        <end position="575"/>
    </location>
</feature>
<feature type="compositionally biased region" description="Low complexity" evidence="2">
    <location>
        <begin position="271"/>
        <end position="313"/>
    </location>
</feature>
<comment type="caution">
    <text evidence="3">The sequence shown here is derived from an EMBL/GenBank/DDBJ whole genome shotgun (WGS) entry which is preliminary data.</text>
</comment>
<organism evidence="3 4">
    <name type="scientific">Phyllosticta citrichinensis</name>
    <dbReference type="NCBI Taxonomy" id="1130410"/>
    <lineage>
        <taxon>Eukaryota</taxon>
        <taxon>Fungi</taxon>
        <taxon>Dikarya</taxon>
        <taxon>Ascomycota</taxon>
        <taxon>Pezizomycotina</taxon>
        <taxon>Dothideomycetes</taxon>
        <taxon>Dothideomycetes incertae sedis</taxon>
        <taxon>Botryosphaeriales</taxon>
        <taxon>Phyllostictaceae</taxon>
        <taxon>Phyllosticta</taxon>
    </lineage>
</organism>
<keyword evidence="1" id="KW-0175">Coiled coil</keyword>
<evidence type="ECO:0000313" key="4">
    <source>
        <dbReference type="Proteomes" id="UP001456524"/>
    </source>
</evidence>
<gene>
    <name evidence="3" type="ORF">IWX90DRAFT_275456</name>
</gene>
<name>A0ABR1XN40_9PEZI</name>
<dbReference type="SUPFAM" id="SSF144284">
    <property type="entry name" value="Sec2 N-terminal region"/>
    <property type="match status" value="1"/>
</dbReference>
<accession>A0ABR1XN40</accession>
<dbReference type="EMBL" id="JBBWUH010000007">
    <property type="protein sequence ID" value="KAK8161629.1"/>
    <property type="molecule type" value="Genomic_DNA"/>
</dbReference>